<evidence type="ECO:0008006" key="3">
    <source>
        <dbReference type="Google" id="ProtNLM"/>
    </source>
</evidence>
<reference evidence="1 2" key="1">
    <citation type="submission" date="2024-09" db="EMBL/GenBank/DDBJ databases">
        <authorList>
            <person name="Sun Q."/>
            <person name="Mori K."/>
        </authorList>
    </citation>
    <scope>NUCLEOTIDE SEQUENCE [LARGE SCALE GENOMIC DNA]</scope>
    <source>
        <strain evidence="1 2">TBRC 7907</strain>
    </source>
</reference>
<dbReference type="Proteomes" id="UP001589693">
    <property type="component" value="Unassembled WGS sequence"/>
</dbReference>
<proteinExistence type="predicted"/>
<comment type="caution">
    <text evidence="1">The sequence shown here is derived from an EMBL/GenBank/DDBJ whole genome shotgun (WGS) entry which is preliminary data.</text>
</comment>
<dbReference type="PANTHER" id="PTHR35984">
    <property type="entry name" value="PERIPLASMIC SERINE PROTEASE"/>
    <property type="match status" value="1"/>
</dbReference>
<dbReference type="Pfam" id="PF01972">
    <property type="entry name" value="SDH_protease"/>
    <property type="match status" value="1"/>
</dbReference>
<organism evidence="1 2">
    <name type="scientific">Allokutzneria oryzae</name>
    <dbReference type="NCBI Taxonomy" id="1378989"/>
    <lineage>
        <taxon>Bacteria</taxon>
        <taxon>Bacillati</taxon>
        <taxon>Actinomycetota</taxon>
        <taxon>Actinomycetes</taxon>
        <taxon>Pseudonocardiales</taxon>
        <taxon>Pseudonocardiaceae</taxon>
        <taxon>Allokutzneria</taxon>
    </lineage>
</organism>
<evidence type="ECO:0000313" key="2">
    <source>
        <dbReference type="Proteomes" id="UP001589693"/>
    </source>
</evidence>
<dbReference type="Gene3D" id="3.90.226.10">
    <property type="entry name" value="2-enoyl-CoA Hydratase, Chain A, domain 1"/>
    <property type="match status" value="1"/>
</dbReference>
<dbReference type="SUPFAM" id="SSF52096">
    <property type="entry name" value="ClpP/crotonase"/>
    <property type="match status" value="1"/>
</dbReference>
<dbReference type="EMBL" id="JBHLZU010000006">
    <property type="protein sequence ID" value="MFB9903701.1"/>
    <property type="molecule type" value="Genomic_DNA"/>
</dbReference>
<gene>
    <name evidence="1" type="ORF">ACFFQA_07110</name>
</gene>
<dbReference type="PANTHER" id="PTHR35984:SF1">
    <property type="entry name" value="PERIPLASMIC SERINE PROTEASE"/>
    <property type="match status" value="1"/>
</dbReference>
<name>A0ABV5ZS40_9PSEU</name>
<keyword evidence="2" id="KW-1185">Reference proteome</keyword>
<dbReference type="RefSeq" id="WP_377850857.1">
    <property type="nucleotide sequence ID" value="NZ_JBHLZU010000006.1"/>
</dbReference>
<dbReference type="InterPro" id="IPR002825">
    <property type="entry name" value="Pept_S49_ser-pept_pro"/>
</dbReference>
<evidence type="ECO:0000313" key="1">
    <source>
        <dbReference type="EMBL" id="MFB9903701.1"/>
    </source>
</evidence>
<accession>A0ABV5ZS40</accession>
<protein>
    <recommendedName>
        <fullName evidence="3">Serine dehydrogenase proteinase</fullName>
    </recommendedName>
</protein>
<sequence>MNTEKTAVEGTIDRLERSRGRPLAVIAVQSLEPELVPILARCLRAQGRVPALDLLLNTFGGKVDVARRLALLVREYTDDLTVLVADHARSAGTLLCLAADRLELGPASSLGPLDPHLSQISATSTAGPHHISTAELRAFTTFAQEWCGLQEGAERAFATVSQRIFPSTVGALLRAERHMLAIIGELAARQVPDPDARERLAARLVTCYHSHDHDITRAEAGSLGLVLTDLPDAHDSWCWDVLAAASPSISGPPDHDPVTIGFLRAGGVTAWQRCLPARPDRPETSAWWDTTENG</sequence>
<dbReference type="InterPro" id="IPR029045">
    <property type="entry name" value="ClpP/crotonase-like_dom_sf"/>
</dbReference>